<feature type="non-terminal residue" evidence="2">
    <location>
        <position position="1"/>
    </location>
</feature>
<keyword evidence="3" id="KW-1185">Reference proteome</keyword>
<gene>
    <name evidence="2" type="ORF">EG68_12560</name>
</gene>
<organism evidence="2 3">
    <name type="scientific">Paragonimus skrjabini miyazakii</name>
    <dbReference type="NCBI Taxonomy" id="59628"/>
    <lineage>
        <taxon>Eukaryota</taxon>
        <taxon>Metazoa</taxon>
        <taxon>Spiralia</taxon>
        <taxon>Lophotrochozoa</taxon>
        <taxon>Platyhelminthes</taxon>
        <taxon>Trematoda</taxon>
        <taxon>Digenea</taxon>
        <taxon>Plagiorchiida</taxon>
        <taxon>Troglotremata</taxon>
        <taxon>Troglotrematidae</taxon>
        <taxon>Paragonimus</taxon>
    </lineage>
</organism>
<dbReference type="Proteomes" id="UP000822476">
    <property type="component" value="Unassembled WGS sequence"/>
</dbReference>
<feature type="compositionally biased region" description="Polar residues" evidence="1">
    <location>
        <begin position="112"/>
        <end position="133"/>
    </location>
</feature>
<protein>
    <submittedName>
        <fullName evidence="2">Uncharacterized protein</fullName>
    </submittedName>
</protein>
<comment type="caution">
    <text evidence="2">The sequence shown here is derived from an EMBL/GenBank/DDBJ whole genome shotgun (WGS) entry which is preliminary data.</text>
</comment>
<evidence type="ECO:0000256" key="1">
    <source>
        <dbReference type="SAM" id="MobiDB-lite"/>
    </source>
</evidence>
<dbReference type="AlphaFoldDB" id="A0A8S9Y9G1"/>
<accession>A0A8S9Y9G1</accession>
<proteinExistence type="predicted"/>
<feature type="region of interest" description="Disordered" evidence="1">
    <location>
        <begin position="112"/>
        <end position="139"/>
    </location>
</feature>
<evidence type="ECO:0000313" key="3">
    <source>
        <dbReference type="Proteomes" id="UP000822476"/>
    </source>
</evidence>
<evidence type="ECO:0000313" key="2">
    <source>
        <dbReference type="EMBL" id="KAF7232392.1"/>
    </source>
</evidence>
<sequence length="187" mass="21563">FNEEAETEDRIEHKQLCELSVELIWAERELAYKLDKIGLTIWMNQVSSTTTKDIEKHHQQTQRKTLSACRQNPVAKAFYYCHRAAEEENMEQVKSLLKNAEQQLRVKEFVESPSSTLPGELSNHNGPPITSTDRPPAPVLISQDRTSMTFRTEHWKPTTECSVCHCVKNLLPSERKCERTLGLKQNL</sequence>
<dbReference type="EMBL" id="JTDE01021844">
    <property type="protein sequence ID" value="KAF7232392.1"/>
    <property type="molecule type" value="Genomic_DNA"/>
</dbReference>
<name>A0A8S9Y9G1_9TREM</name>
<reference evidence="2" key="1">
    <citation type="submission" date="2019-07" db="EMBL/GenBank/DDBJ databases">
        <title>Annotation for the trematode Paragonimus miyazaki's.</title>
        <authorList>
            <person name="Choi Y.-J."/>
        </authorList>
    </citation>
    <scope>NUCLEOTIDE SEQUENCE</scope>
    <source>
        <strain evidence="2">Japan</strain>
    </source>
</reference>